<dbReference type="HOGENOM" id="CLU_546712_0_0_1"/>
<dbReference type="Gene3D" id="1.10.340.70">
    <property type="match status" value="1"/>
</dbReference>
<evidence type="ECO:0000313" key="9">
    <source>
        <dbReference type="EMBL" id="EFA13184.1"/>
    </source>
</evidence>
<reference evidence="9 10" key="1">
    <citation type="journal article" date="2008" name="Nature">
        <title>The genome of the model beetle and pest Tribolium castaneum.</title>
        <authorList>
            <consortium name="Tribolium Genome Sequencing Consortium"/>
            <person name="Richards S."/>
            <person name="Gibbs R.A."/>
            <person name="Weinstock G.M."/>
            <person name="Brown S.J."/>
            <person name="Denell R."/>
            <person name="Beeman R.W."/>
            <person name="Gibbs R."/>
            <person name="Beeman R.W."/>
            <person name="Brown S.J."/>
            <person name="Bucher G."/>
            <person name="Friedrich M."/>
            <person name="Grimmelikhuijzen C.J."/>
            <person name="Klingler M."/>
            <person name="Lorenzen M."/>
            <person name="Richards S."/>
            <person name="Roth S."/>
            <person name="Schroder R."/>
            <person name="Tautz D."/>
            <person name="Zdobnov E.M."/>
            <person name="Muzny D."/>
            <person name="Gibbs R.A."/>
            <person name="Weinstock G.M."/>
            <person name="Attaway T."/>
            <person name="Bell S."/>
            <person name="Buhay C.J."/>
            <person name="Chandrabose M.N."/>
            <person name="Chavez D."/>
            <person name="Clerk-Blankenburg K.P."/>
            <person name="Cree A."/>
            <person name="Dao M."/>
            <person name="Davis C."/>
            <person name="Chacko J."/>
            <person name="Dinh H."/>
            <person name="Dugan-Rocha S."/>
            <person name="Fowler G."/>
            <person name="Garner T.T."/>
            <person name="Garnes J."/>
            <person name="Gnirke A."/>
            <person name="Hawes A."/>
            <person name="Hernandez J."/>
            <person name="Hines S."/>
            <person name="Holder M."/>
            <person name="Hume J."/>
            <person name="Jhangiani S.N."/>
            <person name="Joshi V."/>
            <person name="Khan Z.M."/>
            <person name="Jackson L."/>
            <person name="Kovar C."/>
            <person name="Kowis A."/>
            <person name="Lee S."/>
            <person name="Lewis L.R."/>
            <person name="Margolis J."/>
            <person name="Morgan M."/>
            <person name="Nazareth L.V."/>
            <person name="Nguyen N."/>
            <person name="Okwuonu G."/>
            <person name="Parker D."/>
            <person name="Richards S."/>
            <person name="Ruiz S.J."/>
            <person name="Santibanez J."/>
            <person name="Savard J."/>
            <person name="Scherer S.E."/>
            <person name="Schneider B."/>
            <person name="Sodergren E."/>
            <person name="Tautz D."/>
            <person name="Vattahil S."/>
            <person name="Villasana D."/>
            <person name="White C.S."/>
            <person name="Wright R."/>
            <person name="Park Y."/>
            <person name="Beeman R.W."/>
            <person name="Lord J."/>
            <person name="Oppert B."/>
            <person name="Lorenzen M."/>
            <person name="Brown S."/>
            <person name="Wang L."/>
            <person name="Savard J."/>
            <person name="Tautz D."/>
            <person name="Richards S."/>
            <person name="Weinstock G."/>
            <person name="Gibbs R.A."/>
            <person name="Liu Y."/>
            <person name="Worley K."/>
            <person name="Weinstock G."/>
            <person name="Elsik C.G."/>
            <person name="Reese J.T."/>
            <person name="Elhaik E."/>
            <person name="Landan G."/>
            <person name="Graur D."/>
            <person name="Arensburger P."/>
            <person name="Atkinson P."/>
            <person name="Beeman R.W."/>
            <person name="Beidler J."/>
            <person name="Brown S.J."/>
            <person name="Demuth J.P."/>
            <person name="Drury D.W."/>
            <person name="Du Y.Z."/>
            <person name="Fujiwara H."/>
            <person name="Lorenzen M."/>
            <person name="Maselli V."/>
            <person name="Osanai M."/>
            <person name="Park Y."/>
            <person name="Robertson H.M."/>
            <person name="Tu Z."/>
            <person name="Wang J.J."/>
            <person name="Wang S."/>
            <person name="Richards S."/>
            <person name="Song H."/>
            <person name="Zhang L."/>
            <person name="Sodergren E."/>
            <person name="Werner D."/>
            <person name="Stanke M."/>
            <person name="Morgenstern B."/>
            <person name="Solovyev V."/>
            <person name="Kosarev P."/>
            <person name="Brown G."/>
            <person name="Chen H.C."/>
            <person name="Ermolaeva O."/>
            <person name="Hlavina W."/>
            <person name="Kapustin Y."/>
            <person name="Kiryutin B."/>
            <person name="Kitts P."/>
            <person name="Maglott D."/>
            <person name="Pruitt K."/>
            <person name="Sapojnikov V."/>
            <person name="Souvorov A."/>
            <person name="Mackey A.J."/>
            <person name="Waterhouse R.M."/>
            <person name="Wyder S."/>
            <person name="Zdobnov E.M."/>
            <person name="Zdobnov E.M."/>
            <person name="Wyder S."/>
            <person name="Kriventseva E.V."/>
            <person name="Kadowaki T."/>
            <person name="Bork P."/>
            <person name="Aranda M."/>
            <person name="Bao R."/>
            <person name="Beermann A."/>
            <person name="Berns N."/>
            <person name="Bolognesi R."/>
            <person name="Bonneton F."/>
            <person name="Bopp D."/>
            <person name="Brown S.J."/>
            <person name="Bucher G."/>
            <person name="Butts T."/>
            <person name="Chaumot A."/>
            <person name="Denell R.E."/>
            <person name="Ferrier D.E."/>
            <person name="Friedrich M."/>
            <person name="Gordon C.M."/>
            <person name="Jindra M."/>
            <person name="Klingler M."/>
            <person name="Lan Q."/>
            <person name="Lattorff H.M."/>
            <person name="Laudet V."/>
            <person name="von Levetsow C."/>
            <person name="Liu Z."/>
            <person name="Lutz R."/>
            <person name="Lynch J.A."/>
            <person name="da Fonseca R.N."/>
            <person name="Posnien N."/>
            <person name="Reuter R."/>
            <person name="Roth S."/>
            <person name="Savard J."/>
            <person name="Schinko J.B."/>
            <person name="Schmitt C."/>
            <person name="Schoppmeier M."/>
            <person name="Schroder R."/>
            <person name="Shippy T.D."/>
            <person name="Simonnet F."/>
            <person name="Marques-Souza H."/>
            <person name="Tautz D."/>
            <person name="Tomoyasu Y."/>
            <person name="Trauner J."/>
            <person name="Van der Zee M."/>
            <person name="Vervoort M."/>
            <person name="Wittkopp N."/>
            <person name="Wimmer E.A."/>
            <person name="Yang X."/>
            <person name="Jones A.K."/>
            <person name="Sattelle D.B."/>
            <person name="Ebert P.R."/>
            <person name="Nelson D."/>
            <person name="Scott J.G."/>
            <person name="Beeman R.W."/>
            <person name="Muthukrishnan S."/>
            <person name="Kramer K.J."/>
            <person name="Arakane Y."/>
            <person name="Beeman R.W."/>
            <person name="Zhu Q."/>
            <person name="Hogenkamp D."/>
            <person name="Dixit R."/>
            <person name="Oppert B."/>
            <person name="Jiang H."/>
            <person name="Zou Z."/>
            <person name="Marshall J."/>
            <person name="Elpidina E."/>
            <person name="Vinokurov K."/>
            <person name="Oppert C."/>
            <person name="Zou Z."/>
            <person name="Evans J."/>
            <person name="Lu Z."/>
            <person name="Zhao P."/>
            <person name="Sumathipala N."/>
            <person name="Altincicek B."/>
            <person name="Vilcinskas A."/>
            <person name="Williams M."/>
            <person name="Hultmark D."/>
            <person name="Hetru C."/>
            <person name="Jiang H."/>
            <person name="Grimmelikhuijzen C.J."/>
            <person name="Hauser F."/>
            <person name="Cazzamali G."/>
            <person name="Williamson M."/>
            <person name="Park Y."/>
            <person name="Li B."/>
            <person name="Tanaka Y."/>
            <person name="Predel R."/>
            <person name="Neupert S."/>
            <person name="Schachtner J."/>
            <person name="Verleyen P."/>
            <person name="Raible F."/>
            <person name="Bork P."/>
            <person name="Friedrich M."/>
            <person name="Walden K.K."/>
            <person name="Robertson H.M."/>
            <person name="Angeli S."/>
            <person name="Foret S."/>
            <person name="Bucher G."/>
            <person name="Schuetz S."/>
            <person name="Maleszka R."/>
            <person name="Wimmer E.A."/>
            <person name="Beeman R.W."/>
            <person name="Lorenzen M."/>
            <person name="Tomoyasu Y."/>
            <person name="Miller S.C."/>
            <person name="Grossmann D."/>
            <person name="Bucher G."/>
        </authorList>
    </citation>
    <scope>NUCLEOTIDE SEQUENCE [LARGE SCALE GENOMIC DNA]</scope>
    <source>
        <strain evidence="9 10">Georgia GA2</strain>
    </source>
</reference>
<evidence type="ECO:0000313" key="10">
    <source>
        <dbReference type="Proteomes" id="UP000007266"/>
    </source>
</evidence>
<keyword evidence="5" id="KW-0255">Endonuclease</keyword>
<dbReference type="GO" id="GO:0003676">
    <property type="term" value="F:nucleic acid binding"/>
    <property type="evidence" value="ECO:0007669"/>
    <property type="project" value="InterPro"/>
</dbReference>
<dbReference type="Gene3D" id="3.30.420.10">
    <property type="entry name" value="Ribonuclease H-like superfamily/Ribonuclease H"/>
    <property type="match status" value="1"/>
</dbReference>
<dbReference type="InParanoid" id="D2CG62"/>
<dbReference type="GO" id="GO:0004519">
    <property type="term" value="F:endonuclease activity"/>
    <property type="evidence" value="ECO:0007669"/>
    <property type="project" value="UniProtKB-KW"/>
</dbReference>
<dbReference type="AlphaFoldDB" id="D2CG62"/>
<dbReference type="InterPro" id="IPR036397">
    <property type="entry name" value="RNaseH_sf"/>
</dbReference>
<dbReference type="Proteomes" id="UP000007266">
    <property type="component" value="Unassembled WGS sequence"/>
</dbReference>
<evidence type="ECO:0000256" key="5">
    <source>
        <dbReference type="ARBA" id="ARBA00022759"/>
    </source>
</evidence>
<evidence type="ECO:0000256" key="4">
    <source>
        <dbReference type="ARBA" id="ARBA00022722"/>
    </source>
</evidence>
<name>D2CG62_TRICA</name>
<evidence type="ECO:0000256" key="6">
    <source>
        <dbReference type="ARBA" id="ARBA00022801"/>
    </source>
</evidence>
<evidence type="ECO:0000256" key="1">
    <source>
        <dbReference type="ARBA" id="ARBA00012493"/>
    </source>
</evidence>
<dbReference type="Pfam" id="PF17921">
    <property type="entry name" value="Integrase_H2C2"/>
    <property type="match status" value="1"/>
</dbReference>
<proteinExistence type="predicted"/>
<dbReference type="GO" id="GO:0042575">
    <property type="term" value="C:DNA polymerase complex"/>
    <property type="evidence" value="ECO:0007669"/>
    <property type="project" value="UniProtKB-ARBA"/>
</dbReference>
<sequence length="499" mass="57878">MRVTNRCLSRQFRSFLLQKCDGQLHLIAYTSCTLSKSKKNYSITELEALAGIYGLTHFQHFIHGRPVTIKSDHQTLCYLKNTNQTTGRLTRWVIKLQEFHYEIVFKNGKAHKHVDYLSRNPVTFANESEDVFDMKYEIATEQQRDHDLKILMQAINNKDDKSIPVGLRRRAKIFAIIDGVIYKKNSLTTGSENLLVIPKHLVYELQFSHHSKPLAGHLGIAKTYHKVKDRYSWDGLQKEVEKFVKGCPDCQARKGQQNKKPVGLLQPIPIGTPFEKHGSPKYFLSDRGISFRSELVGELLRIMGSARQFTTAYHPSCNGLTERCNKTLADMLSMFTNTNQTDWDEFLPHVTFAYNTARQDTTKMSPFMLVYGREPILPSEANLRKDVEATDIIKIREKALAVRNIAVENIKVSDVDYEVQKGPTVRSPREIVHISRIVPFNDPWTPTYSYDEEYKVEDERNYEDFEKHFRNKRQSKFKAKEEDRFIRHAGRLCFSSLRC</sequence>
<protein>
    <recommendedName>
        <fullName evidence="1">RNA-directed DNA polymerase</fullName>
        <ecNumber evidence="1">2.7.7.49</ecNumber>
    </recommendedName>
</protein>
<evidence type="ECO:0000256" key="3">
    <source>
        <dbReference type="ARBA" id="ARBA00022695"/>
    </source>
</evidence>
<dbReference type="CDD" id="cd09274">
    <property type="entry name" value="RNase_HI_RT_Ty3"/>
    <property type="match status" value="1"/>
</dbReference>
<keyword evidence="4" id="KW-0540">Nuclease</keyword>
<dbReference type="InterPro" id="IPR012337">
    <property type="entry name" value="RNaseH-like_sf"/>
</dbReference>
<keyword evidence="10" id="KW-1185">Reference proteome</keyword>
<dbReference type="GO" id="GO:0016787">
    <property type="term" value="F:hydrolase activity"/>
    <property type="evidence" value="ECO:0007669"/>
    <property type="project" value="UniProtKB-KW"/>
</dbReference>
<dbReference type="InterPro" id="IPR041588">
    <property type="entry name" value="Integrase_H2C2"/>
</dbReference>
<gene>
    <name evidence="9" type="primary">GLEAN_10738</name>
    <name evidence="9" type="ORF">TcasGA2_TC010738</name>
</gene>
<dbReference type="GO" id="GO:0015074">
    <property type="term" value="P:DNA integration"/>
    <property type="evidence" value="ECO:0007669"/>
    <property type="project" value="InterPro"/>
</dbReference>
<keyword evidence="7" id="KW-0695">RNA-directed DNA polymerase</keyword>
<dbReference type="InterPro" id="IPR050951">
    <property type="entry name" value="Retrovirus_Pol_polyprotein"/>
</dbReference>
<dbReference type="SUPFAM" id="SSF53098">
    <property type="entry name" value="Ribonuclease H-like"/>
    <property type="match status" value="1"/>
</dbReference>
<dbReference type="eggNOG" id="KOG0017">
    <property type="taxonomic scope" value="Eukaryota"/>
</dbReference>
<dbReference type="PhylomeDB" id="D2CG62"/>
<feature type="domain" description="Integrase catalytic" evidence="8">
    <location>
        <begin position="277"/>
        <end position="374"/>
    </location>
</feature>
<keyword evidence="6" id="KW-0378">Hydrolase</keyword>
<dbReference type="FunFam" id="1.10.340.70:FF:000001">
    <property type="entry name" value="Retrovirus-related Pol polyprotein from transposon gypsy-like Protein"/>
    <property type="match status" value="1"/>
</dbReference>
<organism evidence="9 10">
    <name type="scientific">Tribolium castaneum</name>
    <name type="common">Red flour beetle</name>
    <dbReference type="NCBI Taxonomy" id="7070"/>
    <lineage>
        <taxon>Eukaryota</taxon>
        <taxon>Metazoa</taxon>
        <taxon>Ecdysozoa</taxon>
        <taxon>Arthropoda</taxon>
        <taxon>Hexapoda</taxon>
        <taxon>Insecta</taxon>
        <taxon>Pterygota</taxon>
        <taxon>Neoptera</taxon>
        <taxon>Endopterygota</taxon>
        <taxon>Coleoptera</taxon>
        <taxon>Polyphaga</taxon>
        <taxon>Cucujiformia</taxon>
        <taxon>Tenebrionidae</taxon>
        <taxon>Tenebrionidae incertae sedis</taxon>
        <taxon>Tribolium</taxon>
    </lineage>
</organism>
<evidence type="ECO:0000256" key="2">
    <source>
        <dbReference type="ARBA" id="ARBA00022679"/>
    </source>
</evidence>
<dbReference type="InterPro" id="IPR041373">
    <property type="entry name" value="RT_RNaseH"/>
</dbReference>
<dbReference type="EMBL" id="KQ971392">
    <property type="protein sequence ID" value="EFA13184.1"/>
    <property type="molecule type" value="Genomic_DNA"/>
</dbReference>
<accession>D2CG62</accession>
<dbReference type="PROSITE" id="PS50994">
    <property type="entry name" value="INTEGRASE"/>
    <property type="match status" value="1"/>
</dbReference>
<dbReference type="OMA" id="TECARAK"/>
<dbReference type="Pfam" id="PF17917">
    <property type="entry name" value="RT_RNaseH"/>
    <property type="match status" value="1"/>
</dbReference>
<keyword evidence="3" id="KW-0548">Nucleotidyltransferase</keyword>
<dbReference type="PANTHER" id="PTHR37984:SF5">
    <property type="entry name" value="PROTEIN NYNRIN-LIKE"/>
    <property type="match status" value="1"/>
</dbReference>
<dbReference type="InterPro" id="IPR001584">
    <property type="entry name" value="Integrase_cat-core"/>
</dbReference>
<keyword evidence="2" id="KW-0808">Transferase</keyword>
<dbReference type="EC" id="2.7.7.49" evidence="1"/>
<dbReference type="STRING" id="7070.D2CG62"/>
<dbReference type="InterPro" id="IPR043502">
    <property type="entry name" value="DNA/RNA_pol_sf"/>
</dbReference>
<evidence type="ECO:0000256" key="7">
    <source>
        <dbReference type="ARBA" id="ARBA00022918"/>
    </source>
</evidence>
<dbReference type="SUPFAM" id="SSF56672">
    <property type="entry name" value="DNA/RNA polymerases"/>
    <property type="match status" value="1"/>
</dbReference>
<dbReference type="PANTHER" id="PTHR37984">
    <property type="entry name" value="PROTEIN CBG26694"/>
    <property type="match status" value="1"/>
</dbReference>
<dbReference type="GO" id="GO:0003964">
    <property type="term" value="F:RNA-directed DNA polymerase activity"/>
    <property type="evidence" value="ECO:0007669"/>
    <property type="project" value="UniProtKB-KW"/>
</dbReference>
<evidence type="ECO:0000259" key="8">
    <source>
        <dbReference type="PROSITE" id="PS50994"/>
    </source>
</evidence>
<reference evidence="9 10" key="2">
    <citation type="journal article" date="2010" name="Nucleic Acids Res.">
        <title>BeetleBase in 2010: revisions to provide comprehensive genomic information for Tribolium castaneum.</title>
        <authorList>
            <person name="Kim H.S."/>
            <person name="Murphy T."/>
            <person name="Xia J."/>
            <person name="Caragea D."/>
            <person name="Park Y."/>
            <person name="Beeman R.W."/>
            <person name="Lorenzen M.D."/>
            <person name="Butcher S."/>
            <person name="Manak J.R."/>
            <person name="Brown S.J."/>
        </authorList>
    </citation>
    <scope>NUCLEOTIDE SEQUENCE [LARGE SCALE GENOMIC DNA]</scope>
    <source>
        <strain evidence="9 10">Georgia GA2</strain>
    </source>
</reference>